<comment type="similarity">
    <text evidence="3">Belongs to the acetyltransferase family. ARD1 subfamily.</text>
</comment>
<keyword evidence="1 18" id="KW-0808">Transferase</keyword>
<evidence type="ECO:0000256" key="13">
    <source>
        <dbReference type="ARBA" id="ARBA00047385"/>
    </source>
</evidence>
<dbReference type="PROSITE" id="PS51186">
    <property type="entry name" value="GNAT"/>
    <property type="match status" value="1"/>
</dbReference>
<organism evidence="18 19">
    <name type="scientific">Cyphomyrmex costatus</name>
    <dbReference type="NCBI Taxonomy" id="456900"/>
    <lineage>
        <taxon>Eukaryota</taxon>
        <taxon>Metazoa</taxon>
        <taxon>Ecdysozoa</taxon>
        <taxon>Arthropoda</taxon>
        <taxon>Hexapoda</taxon>
        <taxon>Insecta</taxon>
        <taxon>Pterygota</taxon>
        <taxon>Neoptera</taxon>
        <taxon>Endopterygota</taxon>
        <taxon>Hymenoptera</taxon>
        <taxon>Apocrita</taxon>
        <taxon>Aculeata</taxon>
        <taxon>Formicoidea</taxon>
        <taxon>Formicidae</taxon>
        <taxon>Myrmicinae</taxon>
        <taxon>Cyphomyrmex</taxon>
    </lineage>
</organism>
<accession>A0A151ILJ8</accession>
<evidence type="ECO:0000256" key="12">
    <source>
        <dbReference type="ARBA" id="ARBA00046112"/>
    </source>
</evidence>
<evidence type="ECO:0000256" key="11">
    <source>
        <dbReference type="ARBA" id="ARBA00042743"/>
    </source>
</evidence>
<dbReference type="InterPro" id="IPR051646">
    <property type="entry name" value="NatB_acetyltransferase_subunit"/>
</dbReference>
<name>A0A151ILJ8_9HYME</name>
<evidence type="ECO:0000256" key="10">
    <source>
        <dbReference type="ARBA" id="ARBA00042723"/>
    </source>
</evidence>
<dbReference type="PANTHER" id="PTHR45910:SF1">
    <property type="entry name" value="N-ALPHA-ACETYLTRANSFERASE 20"/>
    <property type="match status" value="1"/>
</dbReference>
<evidence type="ECO:0000256" key="9">
    <source>
        <dbReference type="ARBA" id="ARBA00042702"/>
    </source>
</evidence>
<evidence type="ECO:0000256" key="8">
    <source>
        <dbReference type="ARBA" id="ARBA00042295"/>
    </source>
</evidence>
<dbReference type="SUPFAM" id="SSF55729">
    <property type="entry name" value="Acyl-CoA N-acyltransferases (Nat)"/>
    <property type="match status" value="1"/>
</dbReference>
<gene>
    <name evidence="18" type="ORF">ALC62_03241</name>
</gene>
<dbReference type="Gene3D" id="3.40.630.30">
    <property type="match status" value="1"/>
</dbReference>
<comment type="catalytic activity">
    <reaction evidence="16">
        <text>N-terminal L-methionyl-L-glutamyl-[protein] + acetyl-CoA = N-terminal N(alpha)-acetyl-L-methionyl-L-glutamyl-[protein] + CoA + H(+)</text>
        <dbReference type="Rhea" id="RHEA:50488"/>
        <dbReference type="Rhea" id="RHEA-COMP:12696"/>
        <dbReference type="Rhea" id="RHEA-COMP:12697"/>
        <dbReference type="ChEBI" id="CHEBI:15378"/>
        <dbReference type="ChEBI" id="CHEBI:57287"/>
        <dbReference type="ChEBI" id="CHEBI:57288"/>
        <dbReference type="ChEBI" id="CHEBI:133359"/>
        <dbReference type="ChEBI" id="CHEBI:133360"/>
        <dbReference type="EC" id="2.3.1.254"/>
    </reaction>
</comment>
<evidence type="ECO:0000256" key="15">
    <source>
        <dbReference type="ARBA" id="ARBA00048177"/>
    </source>
</evidence>
<reference evidence="18 19" key="1">
    <citation type="submission" date="2016-03" db="EMBL/GenBank/DDBJ databases">
        <title>Cyphomyrmex costatus WGS genome.</title>
        <authorList>
            <person name="Nygaard S."/>
            <person name="Hu H."/>
            <person name="Boomsma J."/>
            <person name="Zhang G."/>
        </authorList>
    </citation>
    <scope>NUCLEOTIDE SEQUENCE [LARGE SCALE GENOMIC DNA]</scope>
    <source>
        <strain evidence="18">MS0001</strain>
        <tissue evidence="18">Whole body</tissue>
    </source>
</reference>
<evidence type="ECO:0000256" key="6">
    <source>
        <dbReference type="ARBA" id="ARBA00039529"/>
    </source>
</evidence>
<evidence type="ECO:0000256" key="4">
    <source>
        <dbReference type="ARBA" id="ARBA00038748"/>
    </source>
</evidence>
<sequence length="238" mass="27641">MTTLRPFTCNDLFKFNNVNLDPLTETYGLSFYMHYLSHWPEYIQVAESPSGEIMGYIMGKAEGHGENWHGHVTALTVSPDYRRLGLAAMLMKYLEDVSEKKQAYFVDLFVRVSNKVAITMYQQLGYIVYRTVLEYYNGDPDEDAYGATKVDNTLRPVAKLANVCLAIKLRRPSEKGVQRSETLDKQEYIRGKFNPFRLVYRLQRPSYYSVILPLGLHREFILHCNSRKTASWWTLRPA</sequence>
<proteinExistence type="inferred from homology"/>
<comment type="function">
    <text evidence="12">Catalytic subunit of the NatB complex which catalyzes acetylation of the N-terminal methionine residues of peptides beginning with Met-Asp, Met-Glu, Met-Asn and Met-Gln. Proteins with cell cycle functions are overrepresented in the pool of NatB substrates. Required for maintaining the structure and function of actomyosin fibers and for proper cellular migration.</text>
</comment>
<evidence type="ECO:0000259" key="17">
    <source>
        <dbReference type="PROSITE" id="PS51186"/>
    </source>
</evidence>
<dbReference type="AlphaFoldDB" id="A0A151ILJ8"/>
<keyword evidence="2" id="KW-0012">Acyltransferase</keyword>
<evidence type="ECO:0000256" key="5">
    <source>
        <dbReference type="ARBA" id="ARBA00039120"/>
    </source>
</evidence>
<evidence type="ECO:0000313" key="19">
    <source>
        <dbReference type="Proteomes" id="UP000078542"/>
    </source>
</evidence>
<keyword evidence="19" id="KW-1185">Reference proteome</keyword>
<dbReference type="InterPro" id="IPR000182">
    <property type="entry name" value="GNAT_dom"/>
</dbReference>
<evidence type="ECO:0000256" key="2">
    <source>
        <dbReference type="ARBA" id="ARBA00023315"/>
    </source>
</evidence>
<evidence type="ECO:0000313" key="18">
    <source>
        <dbReference type="EMBL" id="KYN05762.1"/>
    </source>
</evidence>
<evidence type="ECO:0000256" key="14">
    <source>
        <dbReference type="ARBA" id="ARBA00047402"/>
    </source>
</evidence>
<evidence type="ECO:0000256" key="3">
    <source>
        <dbReference type="ARBA" id="ARBA00025786"/>
    </source>
</evidence>
<dbReference type="Pfam" id="PF00583">
    <property type="entry name" value="Acetyltransf_1"/>
    <property type="match status" value="1"/>
</dbReference>
<dbReference type="Proteomes" id="UP000078542">
    <property type="component" value="Unassembled WGS sequence"/>
</dbReference>
<dbReference type="InterPro" id="IPR016181">
    <property type="entry name" value="Acyl_CoA_acyltransferase"/>
</dbReference>
<comment type="subunit">
    <text evidence="4">Component of the N-terminal acetyltransferase B (NatB) complex which is composed of NAA20 and NAA25.</text>
</comment>
<dbReference type="PANTHER" id="PTHR45910">
    <property type="entry name" value="N-ALPHA-ACETYLTRANSFERASE 20"/>
    <property type="match status" value="1"/>
</dbReference>
<dbReference type="GO" id="GO:0120518">
    <property type="term" value="F:protein N-terminal-methionine acetyltransferase activity"/>
    <property type="evidence" value="ECO:0007669"/>
    <property type="project" value="UniProtKB-EC"/>
</dbReference>
<dbReference type="CDD" id="cd04301">
    <property type="entry name" value="NAT_SF"/>
    <property type="match status" value="1"/>
</dbReference>
<evidence type="ECO:0000256" key="16">
    <source>
        <dbReference type="ARBA" id="ARBA00048890"/>
    </source>
</evidence>
<dbReference type="EC" id="2.3.1.254" evidence="5"/>
<protein>
    <recommendedName>
        <fullName evidence="6">N-alpha-acetyltransferase 20</fullName>
        <ecNumber evidence="5">2.3.1.254</ecNumber>
    </recommendedName>
    <alternativeName>
        <fullName evidence="10">Methionine N-acetyltransferase</fullName>
    </alternativeName>
    <alternativeName>
        <fullName evidence="7">N-acetyltransferase 5</fullName>
    </alternativeName>
    <alternativeName>
        <fullName evidence="11">N-terminal acetyltransferase B complex catalytic subunit NAA20</fullName>
    </alternativeName>
    <alternativeName>
        <fullName evidence="9">N-terminal acetyltransferase B complex catalytic subunit NAT5</fullName>
    </alternativeName>
    <alternativeName>
        <fullName evidence="8">NatB catalytic subunit</fullName>
    </alternativeName>
</protein>
<evidence type="ECO:0000256" key="7">
    <source>
        <dbReference type="ARBA" id="ARBA00041220"/>
    </source>
</evidence>
<dbReference type="EMBL" id="KQ977104">
    <property type="protein sequence ID" value="KYN05762.1"/>
    <property type="molecule type" value="Genomic_DNA"/>
</dbReference>
<dbReference type="STRING" id="456900.A0A151ILJ8"/>
<comment type="catalytic activity">
    <reaction evidence="15">
        <text>N-terminal L-methionyl-L-glutaminyl-[protein] + acetyl-CoA = N-terminal N(alpha)-acetyl-L-methionyl-L-glutaminyl-[protein] + CoA + H(+)</text>
        <dbReference type="Rhea" id="RHEA:50492"/>
        <dbReference type="Rhea" id="RHEA-COMP:12698"/>
        <dbReference type="Rhea" id="RHEA-COMP:12699"/>
        <dbReference type="ChEBI" id="CHEBI:15378"/>
        <dbReference type="ChEBI" id="CHEBI:57287"/>
        <dbReference type="ChEBI" id="CHEBI:57288"/>
        <dbReference type="ChEBI" id="CHEBI:133361"/>
        <dbReference type="ChEBI" id="CHEBI:133362"/>
        <dbReference type="EC" id="2.3.1.254"/>
    </reaction>
</comment>
<comment type="catalytic activity">
    <reaction evidence="14">
        <text>N-terminal L-methionyl-L-asparaginyl-[protein] + acetyl-CoA = N-terminal N(alpha)-acetyl-L-methionyl-L-asparaginyl-[protein] + CoA + H(+)</text>
        <dbReference type="Rhea" id="RHEA:50484"/>
        <dbReference type="Rhea" id="RHEA-COMP:12694"/>
        <dbReference type="Rhea" id="RHEA-COMP:12695"/>
        <dbReference type="ChEBI" id="CHEBI:15378"/>
        <dbReference type="ChEBI" id="CHEBI:57287"/>
        <dbReference type="ChEBI" id="CHEBI:57288"/>
        <dbReference type="ChEBI" id="CHEBI:133356"/>
        <dbReference type="ChEBI" id="CHEBI:133358"/>
        <dbReference type="EC" id="2.3.1.254"/>
    </reaction>
</comment>
<evidence type="ECO:0000256" key="1">
    <source>
        <dbReference type="ARBA" id="ARBA00022679"/>
    </source>
</evidence>
<feature type="domain" description="N-acetyltransferase" evidence="17">
    <location>
        <begin position="2"/>
        <end position="151"/>
    </location>
</feature>
<dbReference type="GO" id="GO:0031416">
    <property type="term" value="C:NatB complex"/>
    <property type="evidence" value="ECO:0007669"/>
    <property type="project" value="TreeGrafter"/>
</dbReference>
<comment type="catalytic activity">
    <reaction evidence="13">
        <text>N-terminal L-methionyl-L-aspartyl-[protein] + acetyl-CoA = N-terminal N(alpha)-acetyl-L-methionyl-L-aspartyl-[protein] + CoA + H(+)</text>
        <dbReference type="Rhea" id="RHEA:50480"/>
        <dbReference type="Rhea" id="RHEA-COMP:12692"/>
        <dbReference type="Rhea" id="RHEA-COMP:12693"/>
        <dbReference type="ChEBI" id="CHEBI:15378"/>
        <dbReference type="ChEBI" id="CHEBI:57287"/>
        <dbReference type="ChEBI" id="CHEBI:57288"/>
        <dbReference type="ChEBI" id="CHEBI:133045"/>
        <dbReference type="ChEBI" id="CHEBI:133063"/>
        <dbReference type="EC" id="2.3.1.254"/>
    </reaction>
</comment>